<sequence length="169" mass="19405">MQAPFMQAGTRFHPATAECLYLPPQMQNLIQFQEITSRLDLALEGYQDPQTTLPISVYQFLSAWTKFSLSEYYTYYFEESIDTSSWMLQKDLMHNIQLSVSTLESVIKDTVALVGGEKWCFVINVDSQYQLKLRSAGSIEEIKITDKLLKLRVELTLARLVKLKALHDG</sequence>
<name>A0A9P6ANY3_9AGAM</name>
<comment type="caution">
    <text evidence="1">The sequence shown here is derived from an EMBL/GenBank/DDBJ whole genome shotgun (WGS) entry which is preliminary data.</text>
</comment>
<evidence type="ECO:0000313" key="2">
    <source>
        <dbReference type="Proteomes" id="UP000886523"/>
    </source>
</evidence>
<keyword evidence="2" id="KW-1185">Reference proteome</keyword>
<gene>
    <name evidence="1" type="ORF">BS47DRAFT_1365746</name>
</gene>
<dbReference type="EMBL" id="MU129051">
    <property type="protein sequence ID" value="KAF9508755.1"/>
    <property type="molecule type" value="Genomic_DNA"/>
</dbReference>
<proteinExistence type="predicted"/>
<reference evidence="1" key="1">
    <citation type="journal article" date="2020" name="Nat. Commun.">
        <title>Large-scale genome sequencing of mycorrhizal fungi provides insights into the early evolution of symbiotic traits.</title>
        <authorList>
            <person name="Miyauchi S."/>
            <person name="Kiss E."/>
            <person name="Kuo A."/>
            <person name="Drula E."/>
            <person name="Kohler A."/>
            <person name="Sanchez-Garcia M."/>
            <person name="Morin E."/>
            <person name="Andreopoulos B."/>
            <person name="Barry K.W."/>
            <person name="Bonito G."/>
            <person name="Buee M."/>
            <person name="Carver A."/>
            <person name="Chen C."/>
            <person name="Cichocki N."/>
            <person name="Clum A."/>
            <person name="Culley D."/>
            <person name="Crous P.W."/>
            <person name="Fauchery L."/>
            <person name="Girlanda M."/>
            <person name="Hayes R.D."/>
            <person name="Keri Z."/>
            <person name="LaButti K."/>
            <person name="Lipzen A."/>
            <person name="Lombard V."/>
            <person name="Magnuson J."/>
            <person name="Maillard F."/>
            <person name="Murat C."/>
            <person name="Nolan M."/>
            <person name="Ohm R.A."/>
            <person name="Pangilinan J."/>
            <person name="Pereira M.F."/>
            <person name="Perotto S."/>
            <person name="Peter M."/>
            <person name="Pfister S."/>
            <person name="Riley R."/>
            <person name="Sitrit Y."/>
            <person name="Stielow J.B."/>
            <person name="Szollosi G."/>
            <person name="Zifcakova L."/>
            <person name="Stursova M."/>
            <person name="Spatafora J.W."/>
            <person name="Tedersoo L."/>
            <person name="Vaario L.M."/>
            <person name="Yamada A."/>
            <person name="Yan M."/>
            <person name="Wang P."/>
            <person name="Xu J."/>
            <person name="Bruns T."/>
            <person name="Baldrian P."/>
            <person name="Vilgalys R."/>
            <person name="Dunand C."/>
            <person name="Henrissat B."/>
            <person name="Grigoriev I.V."/>
            <person name="Hibbett D."/>
            <person name="Nagy L.G."/>
            <person name="Martin F.M."/>
        </authorList>
    </citation>
    <scope>NUCLEOTIDE SEQUENCE</scope>
    <source>
        <strain evidence="1">UP504</strain>
    </source>
</reference>
<dbReference type="AlphaFoldDB" id="A0A9P6ANY3"/>
<protein>
    <submittedName>
        <fullName evidence="1">Uncharacterized protein</fullName>
    </submittedName>
</protein>
<organism evidence="1 2">
    <name type="scientific">Hydnum rufescens UP504</name>
    <dbReference type="NCBI Taxonomy" id="1448309"/>
    <lineage>
        <taxon>Eukaryota</taxon>
        <taxon>Fungi</taxon>
        <taxon>Dikarya</taxon>
        <taxon>Basidiomycota</taxon>
        <taxon>Agaricomycotina</taxon>
        <taxon>Agaricomycetes</taxon>
        <taxon>Cantharellales</taxon>
        <taxon>Hydnaceae</taxon>
        <taxon>Hydnum</taxon>
    </lineage>
</organism>
<accession>A0A9P6ANY3</accession>
<dbReference type="Proteomes" id="UP000886523">
    <property type="component" value="Unassembled WGS sequence"/>
</dbReference>
<evidence type="ECO:0000313" key="1">
    <source>
        <dbReference type="EMBL" id="KAF9508755.1"/>
    </source>
</evidence>